<feature type="transmembrane region" description="Helical" evidence="6">
    <location>
        <begin position="150"/>
        <end position="170"/>
    </location>
</feature>
<evidence type="ECO:0000256" key="3">
    <source>
        <dbReference type="ARBA" id="ARBA00022692"/>
    </source>
</evidence>
<dbReference type="GO" id="GO:0022857">
    <property type="term" value="F:transmembrane transporter activity"/>
    <property type="evidence" value="ECO:0007669"/>
    <property type="project" value="InterPro"/>
</dbReference>
<evidence type="ECO:0000313" key="9">
    <source>
        <dbReference type="Proteomes" id="UP000192738"/>
    </source>
</evidence>
<dbReference type="InterPro" id="IPR036259">
    <property type="entry name" value="MFS_trans_sf"/>
</dbReference>
<dbReference type="InterPro" id="IPR011701">
    <property type="entry name" value="MFS"/>
</dbReference>
<comment type="subcellular location">
    <subcellularLocation>
        <location evidence="1">Cell membrane</location>
        <topology evidence="1">Multi-pass membrane protein</topology>
    </subcellularLocation>
</comment>
<feature type="transmembrane region" description="Helical" evidence="6">
    <location>
        <begin position="324"/>
        <end position="343"/>
    </location>
</feature>
<dbReference type="Proteomes" id="UP000192738">
    <property type="component" value="Unassembled WGS sequence"/>
</dbReference>
<evidence type="ECO:0000313" key="8">
    <source>
        <dbReference type="EMBL" id="SMC91857.1"/>
    </source>
</evidence>
<dbReference type="PROSITE" id="PS50850">
    <property type="entry name" value="MFS"/>
    <property type="match status" value="1"/>
</dbReference>
<dbReference type="PANTHER" id="PTHR43129:SF1">
    <property type="entry name" value="FOSMIDOMYCIN RESISTANCE PROTEIN"/>
    <property type="match status" value="1"/>
</dbReference>
<name>A0A1W2D2Q1_9FIRM</name>
<evidence type="ECO:0000256" key="1">
    <source>
        <dbReference type="ARBA" id="ARBA00004651"/>
    </source>
</evidence>
<dbReference type="SUPFAM" id="SSF103473">
    <property type="entry name" value="MFS general substrate transporter"/>
    <property type="match status" value="1"/>
</dbReference>
<dbReference type="EMBL" id="FWXI01000013">
    <property type="protein sequence ID" value="SMC91857.1"/>
    <property type="molecule type" value="Genomic_DNA"/>
</dbReference>
<evidence type="ECO:0000256" key="4">
    <source>
        <dbReference type="ARBA" id="ARBA00022989"/>
    </source>
</evidence>
<evidence type="ECO:0000256" key="2">
    <source>
        <dbReference type="ARBA" id="ARBA00022448"/>
    </source>
</evidence>
<dbReference type="RefSeq" id="WP_176215538.1">
    <property type="nucleotide sequence ID" value="NZ_CP155572.1"/>
</dbReference>
<accession>A0A1W2D2Q1</accession>
<feature type="domain" description="Major facilitator superfamily (MFS) profile" evidence="7">
    <location>
        <begin position="1"/>
        <end position="377"/>
    </location>
</feature>
<keyword evidence="9" id="KW-1185">Reference proteome</keyword>
<organism evidence="8 9">
    <name type="scientific">Sporomusa malonica</name>
    <dbReference type="NCBI Taxonomy" id="112901"/>
    <lineage>
        <taxon>Bacteria</taxon>
        <taxon>Bacillati</taxon>
        <taxon>Bacillota</taxon>
        <taxon>Negativicutes</taxon>
        <taxon>Selenomonadales</taxon>
        <taxon>Sporomusaceae</taxon>
        <taxon>Sporomusa</taxon>
    </lineage>
</organism>
<evidence type="ECO:0000256" key="5">
    <source>
        <dbReference type="ARBA" id="ARBA00023136"/>
    </source>
</evidence>
<evidence type="ECO:0000256" key="6">
    <source>
        <dbReference type="SAM" id="Phobius"/>
    </source>
</evidence>
<proteinExistence type="predicted"/>
<keyword evidence="4 6" id="KW-1133">Transmembrane helix</keyword>
<protein>
    <submittedName>
        <fullName evidence="8">MFS transporter, FSR family, fosmidomycin resistance protein</fullName>
    </submittedName>
</protein>
<feature type="transmembrane region" description="Helical" evidence="6">
    <location>
        <begin position="234"/>
        <end position="258"/>
    </location>
</feature>
<keyword evidence="3 6" id="KW-0812">Transmembrane</keyword>
<dbReference type="Pfam" id="PF07690">
    <property type="entry name" value="MFS_1"/>
    <property type="match status" value="1"/>
</dbReference>
<gene>
    <name evidence="8" type="ORF">SAMN04488500_11366</name>
</gene>
<feature type="transmembrane region" description="Helical" evidence="6">
    <location>
        <begin position="87"/>
        <end position="109"/>
    </location>
</feature>
<evidence type="ECO:0000259" key="7">
    <source>
        <dbReference type="PROSITE" id="PS50850"/>
    </source>
</evidence>
<feature type="transmembrane region" description="Helical" evidence="6">
    <location>
        <begin position="265"/>
        <end position="283"/>
    </location>
</feature>
<dbReference type="STRING" id="112901.SAMN04488500_11366"/>
<dbReference type="InterPro" id="IPR020846">
    <property type="entry name" value="MFS_dom"/>
</dbReference>
<feature type="transmembrane region" description="Helical" evidence="6">
    <location>
        <begin position="59"/>
        <end position="81"/>
    </location>
</feature>
<feature type="transmembrane region" description="Helical" evidence="6">
    <location>
        <begin position="26"/>
        <end position="47"/>
    </location>
</feature>
<feature type="transmembrane region" description="Helical" evidence="6">
    <location>
        <begin position="121"/>
        <end position="144"/>
    </location>
</feature>
<dbReference type="GO" id="GO:0005886">
    <property type="term" value="C:plasma membrane"/>
    <property type="evidence" value="ECO:0007669"/>
    <property type="project" value="UniProtKB-SubCell"/>
</dbReference>
<keyword evidence="5 6" id="KW-0472">Membrane</keyword>
<feature type="transmembrane region" description="Helical" evidence="6">
    <location>
        <begin position="355"/>
        <end position="373"/>
    </location>
</feature>
<dbReference type="PANTHER" id="PTHR43129">
    <property type="entry name" value="FOSMIDOMYCIN RESISTANCE PROTEIN"/>
    <property type="match status" value="1"/>
</dbReference>
<dbReference type="Gene3D" id="1.20.1250.20">
    <property type="entry name" value="MFS general substrate transporter like domains"/>
    <property type="match status" value="2"/>
</dbReference>
<reference evidence="8 9" key="1">
    <citation type="submission" date="2017-04" db="EMBL/GenBank/DDBJ databases">
        <authorList>
            <person name="Afonso C.L."/>
            <person name="Miller P.J."/>
            <person name="Scott M.A."/>
            <person name="Spackman E."/>
            <person name="Goraichik I."/>
            <person name="Dimitrov K.M."/>
            <person name="Suarez D.L."/>
            <person name="Swayne D.E."/>
        </authorList>
    </citation>
    <scope>NUCLEOTIDE SEQUENCE [LARGE SCALE GENOMIC DNA]</scope>
    <source>
        <strain evidence="8 9">DSM 5090</strain>
    </source>
</reference>
<sequence>MGAGHFFSDFYANFLPALLPLVMVKLGLSLTLSGMLVMAYSVISSVLQPISGYFIDKHGYAWLILVTTPVSAIFICLAGLAESKLTLFLLVGLAGLGASVFHPLAASLMGRVVTAETKGTAMSVFVFGGNVGFAVAPATIMYFLSIGGTASLIWLMIPGLLVTGACYLAGLHKVSLIPAAVGAQGRAGMVQGEPWYKSRGLILLNAVTALRSWMQVALPTFLPVALAGAGQPPVVAASMLTVFLFSGACGALVGGWLGDKIGRKAGVIGSLTLCLPVTYLFLSDLSPSLVSYILLALSGALLQSTAPTSVVWAQELIPGNAAMASGMMLGLSFGLGGVGAAITGALGDHIGLEAALLWSLLSLVVAVSLTFAIPQPGKMAANHQKLNIN</sequence>
<dbReference type="CDD" id="cd17478">
    <property type="entry name" value="MFS_FsR"/>
    <property type="match status" value="1"/>
</dbReference>
<keyword evidence="2" id="KW-0813">Transport</keyword>
<dbReference type="AlphaFoldDB" id="A0A1W2D2Q1"/>